<dbReference type="GO" id="GO:0000214">
    <property type="term" value="C:tRNA-intron endonuclease complex"/>
    <property type="evidence" value="ECO:0007669"/>
    <property type="project" value="UniProtKB-UniRule"/>
</dbReference>
<organism evidence="9 10">
    <name type="scientific">Portunus trituberculatus</name>
    <name type="common">Swimming crab</name>
    <name type="synonym">Neptunus trituberculatus</name>
    <dbReference type="NCBI Taxonomy" id="210409"/>
    <lineage>
        <taxon>Eukaryota</taxon>
        <taxon>Metazoa</taxon>
        <taxon>Ecdysozoa</taxon>
        <taxon>Arthropoda</taxon>
        <taxon>Crustacea</taxon>
        <taxon>Multicrustacea</taxon>
        <taxon>Malacostraca</taxon>
        <taxon>Eumalacostraca</taxon>
        <taxon>Eucarida</taxon>
        <taxon>Decapoda</taxon>
        <taxon>Pleocyemata</taxon>
        <taxon>Brachyura</taxon>
        <taxon>Eubrachyura</taxon>
        <taxon>Portunoidea</taxon>
        <taxon>Portunidae</taxon>
        <taxon>Portuninae</taxon>
        <taxon>Portunus</taxon>
    </lineage>
</organism>
<dbReference type="Pfam" id="PF01974">
    <property type="entry name" value="tRNA_int_endo"/>
    <property type="match status" value="1"/>
</dbReference>
<feature type="region of interest" description="Disordered" evidence="6">
    <location>
        <begin position="1"/>
        <end position="24"/>
    </location>
</feature>
<reference evidence="9 10" key="1">
    <citation type="submission" date="2019-05" db="EMBL/GenBank/DDBJ databases">
        <title>Another draft genome of Portunus trituberculatus and its Hox gene families provides insights of decapod evolution.</title>
        <authorList>
            <person name="Jeong J.-H."/>
            <person name="Song I."/>
            <person name="Kim S."/>
            <person name="Choi T."/>
            <person name="Kim D."/>
            <person name="Ryu S."/>
            <person name="Kim W."/>
        </authorList>
    </citation>
    <scope>NUCLEOTIDE SEQUENCE [LARGE SCALE GENOMIC DNA]</scope>
    <source>
        <tissue evidence="9">Muscle</tissue>
    </source>
</reference>
<name>A0A5B7CSD8_PORTR</name>
<dbReference type="EMBL" id="VSRR010000152">
    <property type="protein sequence ID" value="MPC11236.1"/>
    <property type="molecule type" value="Genomic_DNA"/>
</dbReference>
<comment type="function">
    <text evidence="4">Constitutes one of the two catalytic subunit of the tRNA-splicing endonuclease complex, a complex responsible for identification and cleavage of the splice sites in pre-tRNA. It cleaves pre-tRNA at the 5'- and 3'-splice sites to release the intron. The products are an intron and two tRNA half-molecules bearing 2',3'-cyclic phosphate and 5'-OH termini. There are no conserved sequences at the splice sites, but the intron is invariably located at the same site in the gene, placing the splice sites an invariant distance from the constant structural features of the tRNA body.</text>
</comment>
<feature type="active site" evidence="5">
    <location>
        <position position="258"/>
    </location>
</feature>
<comment type="similarity">
    <text evidence="1 4">Belongs to the tRNA-intron endonuclease family.</text>
</comment>
<feature type="domain" description="TSEN34 N-terminal" evidence="8">
    <location>
        <begin position="31"/>
        <end position="97"/>
    </location>
</feature>
<dbReference type="CDD" id="cd22363">
    <property type="entry name" value="tRNA-intron_lyase_C"/>
    <property type="match status" value="1"/>
</dbReference>
<comment type="caution">
    <text evidence="9">The sequence shown here is derived from an EMBL/GenBank/DDBJ whole genome shotgun (WGS) entry which is preliminary data.</text>
</comment>
<feature type="compositionally biased region" description="Basic and acidic residues" evidence="6">
    <location>
        <begin position="1"/>
        <end position="15"/>
    </location>
</feature>
<evidence type="ECO:0000256" key="5">
    <source>
        <dbReference type="PIRSR" id="PIRSR017250-50"/>
    </source>
</evidence>
<dbReference type="PIRSF" id="PIRSF017250">
    <property type="entry name" value="tRNA_splic_SEN34"/>
    <property type="match status" value="1"/>
</dbReference>
<keyword evidence="9" id="KW-0540">Nuclease</keyword>
<evidence type="ECO:0000256" key="4">
    <source>
        <dbReference type="PIRNR" id="PIRNR017250"/>
    </source>
</evidence>
<evidence type="ECO:0000256" key="6">
    <source>
        <dbReference type="SAM" id="MobiDB-lite"/>
    </source>
</evidence>
<dbReference type="InterPro" id="IPR006677">
    <property type="entry name" value="tRNA_intron_Endonuc_cat-like"/>
</dbReference>
<dbReference type="Proteomes" id="UP000324222">
    <property type="component" value="Unassembled WGS sequence"/>
</dbReference>
<dbReference type="GO" id="GO:0000379">
    <property type="term" value="P:tRNA-type intron splice site recognition and cleavage"/>
    <property type="evidence" value="ECO:0007669"/>
    <property type="project" value="UniProtKB-UniRule"/>
</dbReference>
<dbReference type="PANTHER" id="PTHR13070">
    <property type="entry name" value="TRNA-SPLICING ENDONUCLEASE SUBUNIT SEN34-RELATED"/>
    <property type="match status" value="1"/>
</dbReference>
<dbReference type="AlphaFoldDB" id="A0A5B7CSD8"/>
<dbReference type="EC" id="4.6.1.16" evidence="4"/>
<evidence type="ECO:0000259" key="7">
    <source>
        <dbReference type="Pfam" id="PF01974"/>
    </source>
</evidence>
<gene>
    <name evidence="9" type="primary">TSEN34</name>
    <name evidence="9" type="ORF">E2C01_003898</name>
</gene>
<dbReference type="InterPro" id="IPR016690">
    <property type="entry name" value="TSEN34"/>
</dbReference>
<keyword evidence="9" id="KW-0255">Endonuclease</keyword>
<feature type="active site" evidence="5">
    <location>
        <position position="266"/>
    </location>
</feature>
<accession>A0A5B7CSD8</accession>
<evidence type="ECO:0000256" key="2">
    <source>
        <dbReference type="ARBA" id="ARBA00022694"/>
    </source>
</evidence>
<dbReference type="GO" id="GO:0003676">
    <property type="term" value="F:nucleic acid binding"/>
    <property type="evidence" value="ECO:0007669"/>
    <property type="project" value="InterPro"/>
</dbReference>
<dbReference type="Gene3D" id="3.40.1350.10">
    <property type="match status" value="1"/>
</dbReference>
<evidence type="ECO:0000256" key="1">
    <source>
        <dbReference type="ARBA" id="ARBA00008078"/>
    </source>
</evidence>
<keyword evidence="9" id="KW-0378">Hydrolase</keyword>
<protein>
    <recommendedName>
        <fullName evidence="4">tRNA-splicing endonuclease subunit Sen34</fullName>
        <ecNumber evidence="4">4.6.1.16</ecNumber>
    </recommendedName>
</protein>
<evidence type="ECO:0000259" key="8">
    <source>
        <dbReference type="Pfam" id="PF26577"/>
    </source>
</evidence>
<evidence type="ECO:0000313" key="10">
    <source>
        <dbReference type="Proteomes" id="UP000324222"/>
    </source>
</evidence>
<feature type="active site" evidence="5">
    <location>
        <position position="299"/>
    </location>
</feature>
<proteinExistence type="inferred from homology"/>
<dbReference type="InterPro" id="IPR059049">
    <property type="entry name" value="TSEN34_N"/>
</dbReference>
<evidence type="ECO:0000256" key="3">
    <source>
        <dbReference type="ARBA" id="ARBA00023239"/>
    </source>
</evidence>
<feature type="domain" description="tRNA intron endonuclease catalytic" evidence="7">
    <location>
        <begin position="230"/>
        <end position="314"/>
    </location>
</feature>
<dbReference type="SUPFAM" id="SSF53032">
    <property type="entry name" value="tRNA-intron endonuclease catalytic domain-like"/>
    <property type="match status" value="1"/>
</dbReference>
<dbReference type="Pfam" id="PF26577">
    <property type="entry name" value="TSEN34_N"/>
    <property type="match status" value="1"/>
</dbReference>
<dbReference type="InterPro" id="IPR011856">
    <property type="entry name" value="tRNA_endonuc-like_dom_sf"/>
</dbReference>
<dbReference type="OrthoDB" id="48041at2759"/>
<sequence length="338" mass="39005">MDARDSSGSTTREEGPSSPSKVACSETHKVQVAVNHGQGYLWDVRDVWHLWLNCRMVGCLVGSLPRHPHQSCTLGLPLLLLPEEVTLLVEEGLGETVTYKEMEEKPSQTLKDIFSECRERCYREQVQEAAVQRREQVKRMADKILEGKRKKFLIKQKEKNEQVNGSETNGSVEEEFTLTREDVIQEEEAKLQPLPQHLQIVEVFTRHPLLDQLTTEHCPWHYPITQEERVRYKVFRDLWHQGHYLTSGIKFGGNFLVYAGDPHLYHAHAIVRCVGEQQLRQGGEVDLVAAARVAASTKKTFVLASLDNNGRVQYRSYHWFEEKEEDEEENINENDEEL</sequence>
<evidence type="ECO:0000313" key="9">
    <source>
        <dbReference type="EMBL" id="MPC11236.1"/>
    </source>
</evidence>
<dbReference type="InterPro" id="IPR036167">
    <property type="entry name" value="tRNA_intron_Endo_cat-like_sf"/>
</dbReference>
<dbReference type="GO" id="GO:0000213">
    <property type="term" value="F:tRNA-intron lyase activity"/>
    <property type="evidence" value="ECO:0007669"/>
    <property type="project" value="UniProtKB-UniRule"/>
</dbReference>
<dbReference type="PANTHER" id="PTHR13070:SF0">
    <property type="entry name" value="TRNA-SPLICING ENDONUCLEASE SUBUNIT SEN34"/>
    <property type="match status" value="1"/>
</dbReference>
<keyword evidence="2 4" id="KW-0819">tRNA processing</keyword>
<keyword evidence="10" id="KW-1185">Reference proteome</keyword>
<keyword evidence="3 4" id="KW-0456">Lyase</keyword>